<evidence type="ECO:0000313" key="6">
    <source>
        <dbReference type="EMBL" id="ORX33302.1"/>
    </source>
</evidence>
<proteinExistence type="predicted"/>
<evidence type="ECO:0000256" key="5">
    <source>
        <dbReference type="ARBA" id="ARBA00023136"/>
    </source>
</evidence>
<dbReference type="Proteomes" id="UP000193218">
    <property type="component" value="Unassembled WGS sequence"/>
</dbReference>
<keyword evidence="3" id="KW-0812">Transmembrane</keyword>
<comment type="subcellular location">
    <subcellularLocation>
        <location evidence="1">Membrane</location>
        <topology evidence="1">Multi-pass membrane protein</topology>
    </subcellularLocation>
</comment>
<dbReference type="PANTHER" id="PTHR43791:SF36">
    <property type="entry name" value="TRANSPORTER, PUTATIVE (AFU_ORTHOLOGUE AFUA_6G08340)-RELATED"/>
    <property type="match status" value="1"/>
</dbReference>
<dbReference type="SUPFAM" id="SSF103473">
    <property type="entry name" value="MFS general substrate transporter"/>
    <property type="match status" value="1"/>
</dbReference>
<keyword evidence="2" id="KW-0813">Transport</keyword>
<evidence type="ECO:0000256" key="3">
    <source>
        <dbReference type="ARBA" id="ARBA00022692"/>
    </source>
</evidence>
<dbReference type="OrthoDB" id="2985014at2759"/>
<keyword evidence="4" id="KW-1133">Transmembrane helix</keyword>
<name>A0A1Y1U5N5_9TREE</name>
<dbReference type="InParanoid" id="A0A1Y1U5N5"/>
<dbReference type="AlphaFoldDB" id="A0A1Y1U5N5"/>
<dbReference type="EMBL" id="NBSH01000027">
    <property type="protein sequence ID" value="ORX33302.1"/>
    <property type="molecule type" value="Genomic_DNA"/>
</dbReference>
<evidence type="ECO:0000313" key="7">
    <source>
        <dbReference type="Proteomes" id="UP000193218"/>
    </source>
</evidence>
<protein>
    <recommendedName>
        <fullName evidence="8">Major facilitator superfamily domain-containing protein</fullName>
    </recommendedName>
</protein>
<evidence type="ECO:0008006" key="8">
    <source>
        <dbReference type="Google" id="ProtNLM"/>
    </source>
</evidence>
<organism evidence="6 7">
    <name type="scientific">Kockovaella imperatae</name>
    <dbReference type="NCBI Taxonomy" id="4999"/>
    <lineage>
        <taxon>Eukaryota</taxon>
        <taxon>Fungi</taxon>
        <taxon>Dikarya</taxon>
        <taxon>Basidiomycota</taxon>
        <taxon>Agaricomycotina</taxon>
        <taxon>Tremellomycetes</taxon>
        <taxon>Tremellales</taxon>
        <taxon>Cuniculitremaceae</taxon>
        <taxon>Kockovaella</taxon>
    </lineage>
</organism>
<dbReference type="GO" id="GO:0016020">
    <property type="term" value="C:membrane"/>
    <property type="evidence" value="ECO:0007669"/>
    <property type="project" value="UniProtKB-SubCell"/>
</dbReference>
<keyword evidence="5" id="KW-0472">Membrane</keyword>
<evidence type="ECO:0000256" key="4">
    <source>
        <dbReference type="ARBA" id="ARBA00022989"/>
    </source>
</evidence>
<dbReference type="STRING" id="4999.A0A1Y1U5N5"/>
<evidence type="ECO:0000256" key="2">
    <source>
        <dbReference type="ARBA" id="ARBA00022448"/>
    </source>
</evidence>
<sequence length="159" mass="17435">MKSAFEERFENDGKGAAAAPGSSYVPDSPEEGAMLRKIDLHLLPMLWIMYVFNYVDRTNIGNAKTGGMQDQLHLSSSDYSLVLSIFFRVRAVVWDAAQLPGLPPQGSTLQHDLGTEPTFHLSSPNMFIWGCMSIGVRGVNSLAGIVIVKNRPIRLEGPT</sequence>
<dbReference type="GeneID" id="33560584"/>
<reference evidence="6 7" key="1">
    <citation type="submission" date="2017-03" db="EMBL/GenBank/DDBJ databases">
        <title>Widespread Adenine N6-methylation of Active Genes in Fungi.</title>
        <authorList>
            <consortium name="DOE Joint Genome Institute"/>
            <person name="Mondo S.J."/>
            <person name="Dannebaum R.O."/>
            <person name="Kuo R.C."/>
            <person name="Louie K.B."/>
            <person name="Bewick A.J."/>
            <person name="Labutti K."/>
            <person name="Haridas S."/>
            <person name="Kuo A."/>
            <person name="Salamov A."/>
            <person name="Ahrendt S.R."/>
            <person name="Lau R."/>
            <person name="Bowen B.P."/>
            <person name="Lipzen A."/>
            <person name="Sullivan W."/>
            <person name="Andreopoulos W.B."/>
            <person name="Clum A."/>
            <person name="Lindquist E."/>
            <person name="Daum C."/>
            <person name="Northen T.R."/>
            <person name="Ramamoorthy G."/>
            <person name="Schmitz R.J."/>
            <person name="Gryganskyi A."/>
            <person name="Culley D."/>
            <person name="Magnuson J."/>
            <person name="James T.Y."/>
            <person name="O'Malley M.A."/>
            <person name="Stajich J.E."/>
            <person name="Spatafora J.W."/>
            <person name="Visel A."/>
            <person name="Grigoriev I.V."/>
        </authorList>
    </citation>
    <scope>NUCLEOTIDE SEQUENCE [LARGE SCALE GENOMIC DNA]</scope>
    <source>
        <strain evidence="6 7">NRRL Y-17943</strain>
    </source>
</reference>
<dbReference type="RefSeq" id="XP_021867653.1">
    <property type="nucleotide sequence ID" value="XM_022018775.1"/>
</dbReference>
<dbReference type="Gene3D" id="1.20.1250.20">
    <property type="entry name" value="MFS general substrate transporter like domains"/>
    <property type="match status" value="1"/>
</dbReference>
<comment type="caution">
    <text evidence="6">The sequence shown here is derived from an EMBL/GenBank/DDBJ whole genome shotgun (WGS) entry which is preliminary data.</text>
</comment>
<evidence type="ECO:0000256" key="1">
    <source>
        <dbReference type="ARBA" id="ARBA00004141"/>
    </source>
</evidence>
<keyword evidence="7" id="KW-1185">Reference proteome</keyword>
<accession>A0A1Y1U5N5</accession>
<dbReference type="GO" id="GO:0022857">
    <property type="term" value="F:transmembrane transporter activity"/>
    <property type="evidence" value="ECO:0007669"/>
    <property type="project" value="TreeGrafter"/>
</dbReference>
<dbReference type="PANTHER" id="PTHR43791">
    <property type="entry name" value="PERMEASE-RELATED"/>
    <property type="match status" value="1"/>
</dbReference>
<gene>
    <name evidence="6" type="ORF">BD324DRAFT_654251</name>
</gene>
<dbReference type="InterPro" id="IPR036259">
    <property type="entry name" value="MFS_trans_sf"/>
</dbReference>